<dbReference type="OrthoDB" id="5987552at2759"/>
<accession>A0A6S7GXF8</accession>
<dbReference type="PANTHER" id="PTHR46579">
    <property type="entry name" value="F5/8 TYPE C DOMAIN-CONTAINING PROTEIN-RELATED"/>
    <property type="match status" value="1"/>
</dbReference>
<gene>
    <name evidence="1" type="ORF">PACLA_8A070582</name>
</gene>
<proteinExistence type="predicted"/>
<sequence length="951" mass="110337">MSDCEYLTFCPHCDCHLPARTFRNHRDKFFNPVNNTWQKKQGDIDDEFDELLMEIPRDTPSEDEDGDFCNTAENLSFDAEELLTNEIWEEVGADEVENDFPQNDSLPSVNVRMNSPCRSLNVLMARCLVVLLAYFWISFHVSDNGMEFLLGSLKRFLKIAGASSQWIAGLAIAFPGTLYYFRKEIGLVNDVFVKYVVCPKCHALYEFDKCHHREGTSRVSNKCTFVRFPNHRQQWRRQKCNATLLKEVTLKDENKKLYPHQTYCYKSIIESLRVLVKRSNFTYHCELWRQREVRSVSQVMCDVFDGRVWRDFQVVNDVPFLAAPRNYAFMLNVDWMQPFKHTIYSVGVMYLVLMNLPRSVRFKPENVILVGIIPGPSEPPLNINTYLSPLVDELLILWNDGVQLRHDGSWCIPEMFKACLLCVACDIPASRKVCGFTGHNSAHGCNKCTKTFVTGSVGDKTDFSGFEPCPLRNDIEHRRHVNEVQSKTTHEEQKKAESNYGVRYSELLRLPYFDCIRFTVIDPMHNLFLGTAKHTMETWLNASILTSADLEKVQKKVDEVHVPTNIGRLPGKIAKSFSGFTADQWKNWVTIFSPYALYDILPEDHYRCWLQFVKACKLVCTPMVYLRDVASCHSHLLQFCREFERLYGNLSITPNMHLHTHLCDCIFDYGPVCGFWLFSFERYNGILGDFYTNNKSIELQLMRKFSKDQAVSRLEFPDDLKGHFQPLLEKLRDDDSLNLLHVNRGSVLRLLTLADGVVDIVNELWFDVSNYRFVAPHTLAKFDLDELMYLKEVYKIFFPHVPLFTIPAFYDKYASIECAGEQYGSRFSRLHRSSFILAKWADHYGGNVNLDATDARPGVVLYYVKQNVTIDDQVYTFCFARVQWFQYHPHRFHCGTTDVVPEVWCANLFDCFGASSFVPIQRIRGKFLPAYDKVASENVLFVLPLNRKYHL</sequence>
<name>A0A6S7GXF8_PARCT</name>
<dbReference type="AlphaFoldDB" id="A0A6S7GXF8"/>
<dbReference type="PANTHER" id="PTHR46579:SF2">
    <property type="entry name" value="C2H2-TYPE DOMAIN-CONTAINING PROTEIN"/>
    <property type="match status" value="1"/>
</dbReference>
<dbReference type="EMBL" id="CACRXK020002532">
    <property type="protein sequence ID" value="CAB3994756.1"/>
    <property type="molecule type" value="Genomic_DNA"/>
</dbReference>
<reference evidence="1" key="1">
    <citation type="submission" date="2020-04" db="EMBL/GenBank/DDBJ databases">
        <authorList>
            <person name="Alioto T."/>
            <person name="Alioto T."/>
            <person name="Gomez Garrido J."/>
        </authorList>
    </citation>
    <scope>NUCLEOTIDE SEQUENCE</scope>
    <source>
        <strain evidence="1">A484AB</strain>
    </source>
</reference>
<protein>
    <submittedName>
        <fullName evidence="1">Uncharacterized protein</fullName>
    </submittedName>
</protein>
<keyword evidence="2" id="KW-1185">Reference proteome</keyword>
<dbReference type="InterPro" id="IPR004242">
    <property type="entry name" value="Transposase_21"/>
</dbReference>
<organism evidence="1 2">
    <name type="scientific">Paramuricea clavata</name>
    <name type="common">Red gorgonian</name>
    <name type="synonym">Violescent sea-whip</name>
    <dbReference type="NCBI Taxonomy" id="317549"/>
    <lineage>
        <taxon>Eukaryota</taxon>
        <taxon>Metazoa</taxon>
        <taxon>Cnidaria</taxon>
        <taxon>Anthozoa</taxon>
        <taxon>Octocorallia</taxon>
        <taxon>Malacalcyonacea</taxon>
        <taxon>Plexauridae</taxon>
        <taxon>Paramuricea</taxon>
    </lineage>
</organism>
<comment type="caution">
    <text evidence="1">The sequence shown here is derived from an EMBL/GenBank/DDBJ whole genome shotgun (WGS) entry which is preliminary data.</text>
</comment>
<evidence type="ECO:0000313" key="2">
    <source>
        <dbReference type="Proteomes" id="UP001152795"/>
    </source>
</evidence>
<evidence type="ECO:0000313" key="1">
    <source>
        <dbReference type="EMBL" id="CAB3994756.1"/>
    </source>
</evidence>
<dbReference type="Pfam" id="PF02992">
    <property type="entry name" value="Transposase_21"/>
    <property type="match status" value="1"/>
</dbReference>
<dbReference type="Proteomes" id="UP001152795">
    <property type="component" value="Unassembled WGS sequence"/>
</dbReference>